<evidence type="ECO:0000256" key="5">
    <source>
        <dbReference type="ARBA" id="ARBA00022884"/>
    </source>
</evidence>
<dbReference type="CDD" id="cd05398">
    <property type="entry name" value="NT_ClassII-CCAase"/>
    <property type="match status" value="1"/>
</dbReference>
<reference evidence="14" key="1">
    <citation type="journal article" date="2019" name="Int. J. Syst. Evol. Microbiol.">
        <title>The Global Catalogue of Microorganisms (GCM) 10K type strain sequencing project: providing services to taxonomists for standard genome sequencing and annotation.</title>
        <authorList>
            <consortium name="The Broad Institute Genomics Platform"/>
            <consortium name="The Broad Institute Genome Sequencing Center for Infectious Disease"/>
            <person name="Wu L."/>
            <person name="Ma J."/>
        </authorList>
    </citation>
    <scope>NUCLEOTIDE SEQUENCE [LARGE SCALE GENOMIC DNA]</scope>
    <source>
        <strain evidence="14">NBRC 103166</strain>
    </source>
</reference>
<gene>
    <name evidence="7 13" type="primary">pcnB</name>
    <name evidence="13" type="ORF">GCM10007916_37110</name>
</gene>
<name>A0ABQ6E5E6_9GAMM</name>
<evidence type="ECO:0000259" key="11">
    <source>
        <dbReference type="Pfam" id="PF12626"/>
    </source>
</evidence>
<feature type="compositionally biased region" description="Basic residues" evidence="9">
    <location>
        <begin position="485"/>
        <end position="501"/>
    </location>
</feature>
<keyword evidence="4 7" id="KW-0067">ATP-binding</keyword>
<feature type="active site" evidence="7">
    <location>
        <position position="108"/>
    </location>
</feature>
<protein>
    <recommendedName>
        <fullName evidence="7">Poly(A) polymerase I</fullName>
        <shortName evidence="7">PAP I</shortName>
        <ecNumber evidence="7">2.7.7.19</ecNumber>
    </recommendedName>
</protein>
<dbReference type="HAMAP" id="MF_00957">
    <property type="entry name" value="PolyA_pol"/>
    <property type="match status" value="1"/>
</dbReference>
<evidence type="ECO:0000256" key="3">
    <source>
        <dbReference type="ARBA" id="ARBA00022741"/>
    </source>
</evidence>
<keyword evidence="14" id="KW-1185">Reference proteome</keyword>
<feature type="domain" description="tRNA nucleotidyltransferase/poly(A) polymerase RNA and SrmB- binding" evidence="12">
    <location>
        <begin position="250"/>
        <end position="308"/>
    </location>
</feature>
<evidence type="ECO:0000256" key="1">
    <source>
        <dbReference type="ARBA" id="ARBA00022664"/>
    </source>
</evidence>
<keyword evidence="3 7" id="KW-0547">Nucleotide-binding</keyword>
<evidence type="ECO:0000256" key="8">
    <source>
        <dbReference type="RuleBase" id="RU003953"/>
    </source>
</evidence>
<feature type="domain" description="Poly A polymerase head" evidence="10">
    <location>
        <begin position="91"/>
        <end position="221"/>
    </location>
</feature>
<evidence type="ECO:0000256" key="7">
    <source>
        <dbReference type="HAMAP-Rule" id="MF_00957"/>
    </source>
</evidence>
<feature type="active site" evidence="7">
    <location>
        <position position="110"/>
    </location>
</feature>
<dbReference type="PANTHER" id="PTHR43051">
    <property type="entry name" value="POLYNUCLEOTIDE ADENYLYLTRANSFERASE FAMILY PROTEIN"/>
    <property type="match status" value="1"/>
</dbReference>
<dbReference type="Proteomes" id="UP001157353">
    <property type="component" value="Unassembled WGS sequence"/>
</dbReference>
<dbReference type="Pfam" id="PF12627">
    <property type="entry name" value="PolyA_pol_RNAbd"/>
    <property type="match status" value="1"/>
</dbReference>
<evidence type="ECO:0000256" key="2">
    <source>
        <dbReference type="ARBA" id="ARBA00022679"/>
    </source>
</evidence>
<comment type="catalytic activity">
    <reaction evidence="7">
        <text>RNA(n) + ATP = RNA(n)-3'-adenine ribonucleotide + diphosphate</text>
        <dbReference type="Rhea" id="RHEA:11332"/>
        <dbReference type="Rhea" id="RHEA-COMP:14527"/>
        <dbReference type="Rhea" id="RHEA-COMP:17347"/>
        <dbReference type="ChEBI" id="CHEBI:30616"/>
        <dbReference type="ChEBI" id="CHEBI:33019"/>
        <dbReference type="ChEBI" id="CHEBI:140395"/>
        <dbReference type="ChEBI" id="CHEBI:173115"/>
        <dbReference type="EC" id="2.7.7.19"/>
    </reaction>
</comment>
<dbReference type="EC" id="2.7.7.19" evidence="7"/>
<evidence type="ECO:0000256" key="4">
    <source>
        <dbReference type="ARBA" id="ARBA00022840"/>
    </source>
</evidence>
<feature type="active site" evidence="7">
    <location>
        <position position="191"/>
    </location>
</feature>
<evidence type="ECO:0000313" key="14">
    <source>
        <dbReference type="Proteomes" id="UP001157353"/>
    </source>
</evidence>
<comment type="similarity">
    <text evidence="7 8">Belongs to the tRNA nucleotidyltransferase/poly(A) polymerase family.</text>
</comment>
<dbReference type="InterPro" id="IPR032828">
    <property type="entry name" value="PolyA_RNA-bd"/>
</dbReference>
<dbReference type="SUPFAM" id="SSF81891">
    <property type="entry name" value="Poly A polymerase C-terminal region-like"/>
    <property type="match status" value="1"/>
</dbReference>
<dbReference type="InterPro" id="IPR010206">
    <property type="entry name" value="PolA_pol_I"/>
</dbReference>
<dbReference type="EMBL" id="BSPQ01000026">
    <property type="protein sequence ID" value="GLS92639.1"/>
    <property type="molecule type" value="Genomic_DNA"/>
</dbReference>
<dbReference type="Gene3D" id="1.10.3090.10">
    <property type="entry name" value="cca-adding enzyme, domain 2"/>
    <property type="match status" value="1"/>
</dbReference>
<organism evidence="13 14">
    <name type="scientific">Psychromonas marina</name>
    <dbReference type="NCBI Taxonomy" id="88364"/>
    <lineage>
        <taxon>Bacteria</taxon>
        <taxon>Pseudomonadati</taxon>
        <taxon>Pseudomonadota</taxon>
        <taxon>Gammaproteobacteria</taxon>
        <taxon>Alteromonadales</taxon>
        <taxon>Psychromonadaceae</taxon>
        <taxon>Psychromonas</taxon>
    </lineage>
</organism>
<evidence type="ECO:0000256" key="6">
    <source>
        <dbReference type="ARBA" id="ARBA00023163"/>
    </source>
</evidence>
<keyword evidence="2 7" id="KW-0808">Transferase</keyword>
<evidence type="ECO:0000313" key="13">
    <source>
        <dbReference type="EMBL" id="GLS92639.1"/>
    </source>
</evidence>
<comment type="function">
    <text evidence="7">Adds poly(A) tail to the 3' end of many RNAs, which usually targets these RNAs for decay. Plays a significant role in the global control of gene expression, through influencing the rate of transcript degradation, and in the general RNA quality control.</text>
</comment>
<feature type="region of interest" description="Disordered" evidence="9">
    <location>
        <begin position="459"/>
        <end position="501"/>
    </location>
</feature>
<evidence type="ECO:0000259" key="12">
    <source>
        <dbReference type="Pfam" id="PF12627"/>
    </source>
</evidence>
<dbReference type="InterPro" id="IPR043519">
    <property type="entry name" value="NT_sf"/>
</dbReference>
<keyword evidence="1 7" id="KW-0507">mRNA processing</keyword>
<evidence type="ECO:0000256" key="9">
    <source>
        <dbReference type="SAM" id="MobiDB-lite"/>
    </source>
</evidence>
<dbReference type="InterPro" id="IPR052191">
    <property type="entry name" value="tRNA_ntf/polyA_polymerase_I"/>
</dbReference>
<dbReference type="NCBIfam" id="TIGR01942">
    <property type="entry name" value="pcnB"/>
    <property type="match status" value="1"/>
</dbReference>
<sequence>MCLSGRAHKIGASILNHHIEDKIIKRLKKFVKRVFKKGDKKSHEENTKKVATETYDAYKIPRSQHSISRNDIDDNALKVLYRLHNAGFRALLVGGGVRDLLLGLKPKDFDITTNATPEEVKALFRNCRLIGRRFRLAHILFGREIIEVATFRGHHDDDNGQDKQKVKQSQGGMLLRDNVYGSLEEDAERRDFTVNALYYDIADYSIYDFCGGMQDLEQRNLTLIGDPEVRYREDPVRMLRAIRFAGKLDLEITEECAEPIRRLAPLLQDIPAARHFDEVIKLLLSGQGLDTYRLLKEYKLIQVLFPVLFKEGEDDKANSMIEQALKDSDQRILEGKRVTPAYIYAIMLWYPVEQRAHAISFESGMEYHDAFLLAMNEVLSIQVKTIAIPKRFTATIRDIWSLQLRLPRYGGKRAQRVFHHIKFRAAFDFLELRAKVEQSQELAELTAWWQEYQLHNELPQHDHSRKRNNRSTEQKPDDQNVAAKKPYKKRRYKKPAAKTSE</sequence>
<dbReference type="Pfam" id="PF01743">
    <property type="entry name" value="PolyA_pol"/>
    <property type="match status" value="1"/>
</dbReference>
<dbReference type="Gene3D" id="3.30.460.10">
    <property type="entry name" value="Beta Polymerase, domain 2"/>
    <property type="match status" value="1"/>
</dbReference>
<evidence type="ECO:0000259" key="10">
    <source>
        <dbReference type="Pfam" id="PF01743"/>
    </source>
</evidence>
<dbReference type="InterPro" id="IPR002646">
    <property type="entry name" value="PolA_pol_head_dom"/>
</dbReference>
<accession>A0ABQ6E5E6</accession>
<dbReference type="Pfam" id="PF12626">
    <property type="entry name" value="PolyA_pol_arg_C"/>
    <property type="match status" value="1"/>
</dbReference>
<feature type="domain" description="Polymerase A arginine-rich C-terminal" evidence="11">
    <location>
        <begin position="363"/>
        <end position="490"/>
    </location>
</feature>
<dbReference type="SUPFAM" id="SSF81301">
    <property type="entry name" value="Nucleotidyltransferase"/>
    <property type="match status" value="1"/>
</dbReference>
<dbReference type="InterPro" id="IPR025866">
    <property type="entry name" value="PolyA_pol_arg_C_dom"/>
</dbReference>
<keyword evidence="5 7" id="KW-0694">RNA-binding</keyword>
<proteinExistence type="inferred from homology"/>
<comment type="caution">
    <text evidence="13">The sequence shown here is derived from an EMBL/GenBank/DDBJ whole genome shotgun (WGS) entry which is preliminary data.</text>
</comment>
<keyword evidence="6 7" id="KW-0804">Transcription</keyword>
<dbReference type="PANTHER" id="PTHR43051:SF1">
    <property type="entry name" value="POLYNUCLEOTIDE ADENYLYLTRANSFERASE FAMILY PROTEIN"/>
    <property type="match status" value="1"/>
</dbReference>